<evidence type="ECO:0000313" key="3">
    <source>
        <dbReference type="Proteomes" id="UP001165586"/>
    </source>
</evidence>
<dbReference type="RefSeq" id="WP_259541233.1">
    <property type="nucleotide sequence ID" value="NZ_JANLCJ010000009.1"/>
</dbReference>
<evidence type="ECO:0000313" key="2">
    <source>
        <dbReference type="EMBL" id="MCS5735910.1"/>
    </source>
</evidence>
<accession>A0ABT2H7G7</accession>
<dbReference type="Proteomes" id="UP001165586">
    <property type="component" value="Unassembled WGS sequence"/>
</dbReference>
<keyword evidence="1" id="KW-0732">Signal</keyword>
<dbReference type="PANTHER" id="PTHR30032:SF4">
    <property type="entry name" value="AMIDASE ENHANCER"/>
    <property type="match status" value="1"/>
</dbReference>
<comment type="caution">
    <text evidence="2">The sequence shown here is derived from an EMBL/GenBank/DDBJ whole genome shotgun (WGS) entry which is preliminary data.</text>
</comment>
<reference evidence="2" key="1">
    <citation type="submission" date="2022-08" db="EMBL/GenBank/DDBJ databases">
        <authorList>
            <person name="Deng Y."/>
            <person name="Han X.-F."/>
            <person name="Zhang Y.-Q."/>
        </authorList>
    </citation>
    <scope>NUCLEOTIDE SEQUENCE</scope>
    <source>
        <strain evidence="2">CPCC 203386</strain>
    </source>
</reference>
<feature type="signal peptide" evidence="1">
    <location>
        <begin position="1"/>
        <end position="38"/>
    </location>
</feature>
<dbReference type="Pfam" id="PF04122">
    <property type="entry name" value="CW_binding_2"/>
    <property type="match status" value="3"/>
</dbReference>
<protein>
    <submittedName>
        <fullName evidence="2">Cell wall-binding repeat-containing protein</fullName>
    </submittedName>
</protein>
<dbReference type="InterPro" id="IPR007253">
    <property type="entry name" value="Cell_wall-bd_2"/>
</dbReference>
<gene>
    <name evidence="2" type="ORF">N1032_19400</name>
</gene>
<dbReference type="Pfam" id="PF17963">
    <property type="entry name" value="Big_9"/>
    <property type="match status" value="1"/>
</dbReference>
<dbReference type="PANTHER" id="PTHR30032">
    <property type="entry name" value="N-ACETYLMURAMOYL-L-ALANINE AMIDASE-RELATED"/>
    <property type="match status" value="1"/>
</dbReference>
<evidence type="ECO:0000256" key="1">
    <source>
        <dbReference type="SAM" id="SignalP"/>
    </source>
</evidence>
<feature type="chain" id="PRO_5045092065" evidence="1">
    <location>
        <begin position="39"/>
        <end position="435"/>
    </location>
</feature>
<dbReference type="InterPro" id="IPR051922">
    <property type="entry name" value="Bact_Sporulation_Assoc"/>
</dbReference>
<name>A0ABT2H7G7_9MICO</name>
<proteinExistence type="predicted"/>
<dbReference type="EMBL" id="JANLCJ010000009">
    <property type="protein sequence ID" value="MCS5735910.1"/>
    <property type="molecule type" value="Genomic_DNA"/>
</dbReference>
<dbReference type="Gene3D" id="2.60.40.3440">
    <property type="match status" value="1"/>
</dbReference>
<sequence length="435" mass="43093">MRPSPLVRSPRLRGRILAAVAASAVAGAVILAPSAAQAASTAVDDDYTLAADAVFTVPAGLGVLANDIGLDVSALVQVKAAPAHGTVGSIGAGGVFTYTPQAGFVGADVFTYCIALPVIGCVSADASVHLHLAGTVERIGGADRYAVSAGVSAAKFEPGVGTAYIASGEVFPDALSASAAAGAIGGPVLLVTKGAIPDVVGVELTRLKPKTIVVLGGSNTIDATVETALHSYAPTVTRVGGADRYAVSAGISAMSFAPERAVAYVASGEVFPDALSGSAAAGLKGGPVLLVTKNSIPAAVATELTRLDPDRIVVLGGTNTVSDAVQTALGMSAPTTRVAGADRFVVSSNVSADAFLAGDTHTVYVASGEVFPDALSGSAAAIKNHAPVLLVTKNAIPASVATELDRLHVTRIVVLGGPNTVSEATVTALQAHLAH</sequence>
<organism evidence="2 3">
    <name type="scientific">Herbiconiux daphne</name>
    <dbReference type="NCBI Taxonomy" id="2970914"/>
    <lineage>
        <taxon>Bacteria</taxon>
        <taxon>Bacillati</taxon>
        <taxon>Actinomycetota</taxon>
        <taxon>Actinomycetes</taxon>
        <taxon>Micrococcales</taxon>
        <taxon>Microbacteriaceae</taxon>
        <taxon>Herbiconiux</taxon>
    </lineage>
</organism>
<keyword evidence="3" id="KW-1185">Reference proteome</keyword>